<evidence type="ECO:0000256" key="2">
    <source>
        <dbReference type="ARBA" id="ARBA00022723"/>
    </source>
</evidence>
<accession>A0A4V6DDF9</accession>
<feature type="domain" description="Fe2OG dioxygenase" evidence="6">
    <location>
        <begin position="149"/>
        <end position="311"/>
    </location>
</feature>
<evidence type="ECO:0000256" key="5">
    <source>
        <dbReference type="RuleBase" id="RU003682"/>
    </source>
</evidence>
<dbReference type="InterPro" id="IPR050295">
    <property type="entry name" value="Plant_2OG-oxidoreductases"/>
</dbReference>
<evidence type="ECO:0000256" key="4">
    <source>
        <dbReference type="ARBA" id="ARBA00023004"/>
    </source>
</evidence>
<keyword evidence="3 5" id="KW-0560">Oxidoreductase</keyword>
<dbReference type="EMBL" id="CM016554">
    <property type="protein sequence ID" value="TKW29046.1"/>
    <property type="molecule type" value="Genomic_DNA"/>
</dbReference>
<dbReference type="SUPFAM" id="SSF51197">
    <property type="entry name" value="Clavaminate synthase-like"/>
    <property type="match status" value="2"/>
</dbReference>
<dbReference type="GO" id="GO:0046872">
    <property type="term" value="F:metal ion binding"/>
    <property type="evidence" value="ECO:0007669"/>
    <property type="project" value="UniProtKB-KW"/>
</dbReference>
<dbReference type="PROSITE" id="PS51471">
    <property type="entry name" value="FE2OG_OXY"/>
    <property type="match status" value="1"/>
</dbReference>
<name>A0A4V6DDF9_SETVI</name>
<reference evidence="7" key="1">
    <citation type="submission" date="2019-03" db="EMBL/GenBank/DDBJ databases">
        <title>WGS assembly of Setaria viridis.</title>
        <authorList>
            <person name="Huang P."/>
            <person name="Jenkins J."/>
            <person name="Grimwood J."/>
            <person name="Barry K."/>
            <person name="Healey A."/>
            <person name="Mamidi S."/>
            <person name="Sreedasyam A."/>
            <person name="Shu S."/>
            <person name="Feldman M."/>
            <person name="Wu J."/>
            <person name="Yu Y."/>
            <person name="Chen C."/>
            <person name="Johnson J."/>
            <person name="Rokhsar D."/>
            <person name="Baxter I."/>
            <person name="Schmutz J."/>
            <person name="Brutnell T."/>
            <person name="Kellogg E."/>
        </authorList>
    </citation>
    <scope>NUCLEOTIDE SEQUENCE [LARGE SCALE GENOMIC DNA]</scope>
</reference>
<organism evidence="7 8">
    <name type="scientific">Setaria viridis</name>
    <name type="common">Green bristlegrass</name>
    <name type="synonym">Setaria italica subsp. viridis</name>
    <dbReference type="NCBI Taxonomy" id="4556"/>
    <lineage>
        <taxon>Eukaryota</taxon>
        <taxon>Viridiplantae</taxon>
        <taxon>Streptophyta</taxon>
        <taxon>Embryophyta</taxon>
        <taxon>Tracheophyta</taxon>
        <taxon>Spermatophyta</taxon>
        <taxon>Magnoliopsida</taxon>
        <taxon>Liliopsida</taxon>
        <taxon>Poales</taxon>
        <taxon>Poaceae</taxon>
        <taxon>PACMAD clade</taxon>
        <taxon>Panicoideae</taxon>
        <taxon>Panicodae</taxon>
        <taxon>Paniceae</taxon>
        <taxon>Cenchrinae</taxon>
        <taxon>Setaria</taxon>
    </lineage>
</organism>
<dbReference type="Gramene" id="TKW29046">
    <property type="protein sequence ID" value="TKW29046"/>
    <property type="gene ID" value="SEVIR_3G369700v2"/>
</dbReference>
<keyword evidence="4 5" id="KW-0408">Iron</keyword>
<protein>
    <recommendedName>
        <fullName evidence="6">Fe2OG dioxygenase domain-containing protein</fullName>
    </recommendedName>
</protein>
<dbReference type="PANTHER" id="PTHR47991">
    <property type="entry name" value="OXOGLUTARATE/IRON-DEPENDENT DIOXYGENASE"/>
    <property type="match status" value="1"/>
</dbReference>
<evidence type="ECO:0000259" key="6">
    <source>
        <dbReference type="PROSITE" id="PS51471"/>
    </source>
</evidence>
<dbReference type="Pfam" id="PF03171">
    <property type="entry name" value="2OG-FeII_Oxy"/>
    <property type="match status" value="2"/>
</dbReference>
<dbReference type="OMA" id="IAPTENC"/>
<comment type="similarity">
    <text evidence="1 5">Belongs to the iron/ascorbate-dependent oxidoreductase family.</text>
</comment>
<dbReference type="AlphaFoldDB" id="A0A4V6DDF9"/>
<dbReference type="Gene3D" id="2.60.120.330">
    <property type="entry name" value="B-lactam Antibiotic, Isopenicillin N Synthase, Chain"/>
    <property type="match status" value="2"/>
</dbReference>
<evidence type="ECO:0000313" key="7">
    <source>
        <dbReference type="EMBL" id="TKW29046.1"/>
    </source>
</evidence>
<dbReference type="Proteomes" id="UP000298652">
    <property type="component" value="Chromosome 3"/>
</dbReference>
<keyword evidence="2 5" id="KW-0479">Metal-binding</keyword>
<gene>
    <name evidence="7" type="ORF">SEVIR_3G369700v2</name>
</gene>
<sequence>MENMIHSTVPHVPPVTSVVVSLPVIDMSCSRDEVCRAILDAGKELGFFQAGDGVMQDMAAVGEEFLRLPAADKVDLFSEDVNKATRLFSGTTYETGGERYWRDCLRFAYDFPVGNSTKDWPDKPQRLREVVENFTLLARGLAMELNLSGGYVTLDINHYPPCPNPSITLGLPPHCDRDLIAILVKPVPHAFIVNFGQQLEVVTNGMLKSIEHRVMTNSALARTSVAMSIAPTENCVIGPAEEFPFTMFMVPGLEVACKGDWIKVKPLPQAFVVNFGQQLEVVTNGLLKSIEHRVTTNSARARTSVCKRIYNVVKLGESLNLTTNLKDVQKEV</sequence>
<dbReference type="InterPro" id="IPR005123">
    <property type="entry name" value="Oxoglu/Fe-dep_dioxygenase_dom"/>
</dbReference>
<evidence type="ECO:0000256" key="1">
    <source>
        <dbReference type="ARBA" id="ARBA00008056"/>
    </source>
</evidence>
<evidence type="ECO:0000256" key="3">
    <source>
        <dbReference type="ARBA" id="ARBA00023002"/>
    </source>
</evidence>
<dbReference type="GO" id="GO:0016491">
    <property type="term" value="F:oxidoreductase activity"/>
    <property type="evidence" value="ECO:0007669"/>
    <property type="project" value="UniProtKB-KW"/>
</dbReference>
<dbReference type="InterPro" id="IPR027443">
    <property type="entry name" value="IPNS-like_sf"/>
</dbReference>
<proteinExistence type="inferred from homology"/>
<evidence type="ECO:0000313" key="8">
    <source>
        <dbReference type="Proteomes" id="UP000298652"/>
    </source>
</evidence>
<keyword evidence="8" id="KW-1185">Reference proteome</keyword>
<dbReference type="InterPro" id="IPR044861">
    <property type="entry name" value="IPNS-like_FE2OG_OXY"/>
</dbReference>
<dbReference type="Pfam" id="PF14226">
    <property type="entry name" value="DIOX_N"/>
    <property type="match status" value="1"/>
</dbReference>
<dbReference type="InterPro" id="IPR026992">
    <property type="entry name" value="DIOX_N"/>
</dbReference>